<dbReference type="PANTHER" id="PTHR47966:SF8">
    <property type="entry name" value="ASPARTIC PROTEASE 1-RELATED"/>
    <property type="match status" value="1"/>
</dbReference>
<evidence type="ECO:0000256" key="6">
    <source>
        <dbReference type="RuleBase" id="RU000454"/>
    </source>
</evidence>
<proteinExistence type="inferred from homology"/>
<keyword evidence="6" id="KW-0645">Protease</keyword>
<dbReference type="PRINTS" id="PR00792">
    <property type="entry name" value="PEPSIN"/>
</dbReference>
<evidence type="ECO:0000259" key="8">
    <source>
        <dbReference type="PROSITE" id="PS51767"/>
    </source>
</evidence>
<dbReference type="PANTHER" id="PTHR47966">
    <property type="entry name" value="BETA-SITE APP-CLEAVING ENZYME, ISOFORM A-RELATED"/>
    <property type="match status" value="1"/>
</dbReference>
<evidence type="ECO:0000313" key="9">
    <source>
        <dbReference type="Proteomes" id="UP000492821"/>
    </source>
</evidence>
<feature type="active site" evidence="5">
    <location>
        <position position="277"/>
    </location>
</feature>
<comment type="similarity">
    <text evidence="1 6">Belongs to the peptidase A1 family.</text>
</comment>
<organism evidence="9 10">
    <name type="scientific">Panagrellus redivivus</name>
    <name type="common">Microworm</name>
    <dbReference type="NCBI Taxonomy" id="6233"/>
    <lineage>
        <taxon>Eukaryota</taxon>
        <taxon>Metazoa</taxon>
        <taxon>Ecdysozoa</taxon>
        <taxon>Nematoda</taxon>
        <taxon>Chromadorea</taxon>
        <taxon>Rhabditida</taxon>
        <taxon>Tylenchina</taxon>
        <taxon>Panagrolaimomorpha</taxon>
        <taxon>Panagrolaimoidea</taxon>
        <taxon>Panagrolaimidae</taxon>
        <taxon>Panagrellus</taxon>
    </lineage>
</organism>
<evidence type="ECO:0000256" key="2">
    <source>
        <dbReference type="ARBA" id="ARBA00022729"/>
    </source>
</evidence>
<sequence length="393" mass="42559">MMTFFRRMKVLFVLAAVVAVLNAAVFEVPIASAGSKRAQLMPKAGEWQKYTQKLATGSQPFIDYYDDFYLGIISLGTPKQNFTIVLDTGSSNLWVIDAKCTTEACKGYSDSGFTKHRFDTTKSSTYKKNGKFFSIQYGSGSCYGNLASDNLNFGGIEVDNQVFGLAEHIADVFGYQPVDGILGLGWPSLAVDNVVPPIQNALSQLTAPLFTVWLDRKIKPSEGGNAGLITYGALDTTNCAAQVDYVKLSSLTYWQFPIDSFEVGSYKHAKSAQVISDTGTSWLGAPEADTNGIVKQTGATYDYTNGIYTVSCDAKLPDLVFKIGGKTYTIPQKEYVLDLGLGGGTCAITLFSMEGGGFGPAWILGDTFIRTYCQIYDVGNKQIGFALAKHADV</sequence>
<feature type="active site" evidence="5">
    <location>
        <position position="87"/>
    </location>
</feature>
<keyword evidence="6" id="KW-0378">Hydrolase</keyword>
<keyword evidence="2 7" id="KW-0732">Signal</keyword>
<evidence type="ECO:0000313" key="10">
    <source>
        <dbReference type="WBParaSite" id="Pan_g316.t1"/>
    </source>
</evidence>
<evidence type="ECO:0000256" key="3">
    <source>
        <dbReference type="ARBA" id="ARBA00022750"/>
    </source>
</evidence>
<reference evidence="10" key="2">
    <citation type="submission" date="2020-10" db="UniProtKB">
        <authorList>
            <consortium name="WormBaseParasite"/>
        </authorList>
    </citation>
    <scope>IDENTIFICATION</scope>
</reference>
<evidence type="ECO:0000256" key="1">
    <source>
        <dbReference type="ARBA" id="ARBA00007447"/>
    </source>
</evidence>
<dbReference type="GO" id="GO:0005764">
    <property type="term" value="C:lysosome"/>
    <property type="evidence" value="ECO:0007669"/>
    <property type="project" value="TreeGrafter"/>
</dbReference>
<dbReference type="WBParaSite" id="Pan_g316.t1">
    <property type="protein sequence ID" value="Pan_g316.t1"/>
    <property type="gene ID" value="Pan_g316"/>
</dbReference>
<evidence type="ECO:0000256" key="5">
    <source>
        <dbReference type="PIRSR" id="PIRSR601461-1"/>
    </source>
</evidence>
<dbReference type="FunFam" id="2.40.70.10:FF:000086">
    <property type="entry name" value="ASpartyl Protease"/>
    <property type="match status" value="1"/>
</dbReference>
<feature type="chain" id="PRO_5028980001" evidence="7">
    <location>
        <begin position="24"/>
        <end position="393"/>
    </location>
</feature>
<keyword evidence="3 6" id="KW-0064">Aspartyl protease</keyword>
<dbReference type="PROSITE" id="PS51767">
    <property type="entry name" value="PEPTIDASE_A1"/>
    <property type="match status" value="1"/>
</dbReference>
<keyword evidence="9" id="KW-1185">Reference proteome</keyword>
<dbReference type="InterPro" id="IPR001461">
    <property type="entry name" value="Aspartic_peptidase_A1"/>
</dbReference>
<dbReference type="Pfam" id="PF00026">
    <property type="entry name" value="Asp"/>
    <property type="match status" value="1"/>
</dbReference>
<evidence type="ECO:0000256" key="4">
    <source>
        <dbReference type="ARBA" id="ARBA00023180"/>
    </source>
</evidence>
<dbReference type="SUPFAM" id="SSF50630">
    <property type="entry name" value="Acid proteases"/>
    <property type="match status" value="1"/>
</dbReference>
<dbReference type="AlphaFoldDB" id="A0A7E4VW61"/>
<keyword evidence="4" id="KW-0325">Glycoprotein</keyword>
<dbReference type="InterPro" id="IPR001969">
    <property type="entry name" value="Aspartic_peptidase_AS"/>
</dbReference>
<evidence type="ECO:0000256" key="7">
    <source>
        <dbReference type="SAM" id="SignalP"/>
    </source>
</evidence>
<dbReference type="InterPro" id="IPR033121">
    <property type="entry name" value="PEPTIDASE_A1"/>
</dbReference>
<name>A0A7E4VW61_PANRE</name>
<dbReference type="FunFam" id="2.40.70.10:FF:000052">
    <property type="entry name" value="ASpartyl Protease"/>
    <property type="match status" value="1"/>
</dbReference>
<feature type="signal peptide" evidence="7">
    <location>
        <begin position="1"/>
        <end position="23"/>
    </location>
</feature>
<dbReference type="PROSITE" id="PS00141">
    <property type="entry name" value="ASP_PROTEASE"/>
    <property type="match status" value="1"/>
</dbReference>
<dbReference type="Proteomes" id="UP000492821">
    <property type="component" value="Unassembled WGS sequence"/>
</dbReference>
<accession>A0A7E4VW61</accession>
<feature type="domain" description="Peptidase A1" evidence="8">
    <location>
        <begin position="69"/>
        <end position="386"/>
    </location>
</feature>
<dbReference type="InterPro" id="IPR021109">
    <property type="entry name" value="Peptidase_aspartic_dom_sf"/>
</dbReference>
<dbReference type="GO" id="GO:0004190">
    <property type="term" value="F:aspartic-type endopeptidase activity"/>
    <property type="evidence" value="ECO:0007669"/>
    <property type="project" value="UniProtKB-KW"/>
</dbReference>
<protein>
    <submittedName>
        <fullName evidence="10">Peptidase A1 domain-containing protein</fullName>
    </submittedName>
</protein>
<dbReference type="Gene3D" id="2.40.70.10">
    <property type="entry name" value="Acid Proteases"/>
    <property type="match status" value="2"/>
</dbReference>
<dbReference type="GO" id="GO:0006508">
    <property type="term" value="P:proteolysis"/>
    <property type="evidence" value="ECO:0007669"/>
    <property type="project" value="UniProtKB-KW"/>
</dbReference>
<reference evidence="9" key="1">
    <citation type="journal article" date="2013" name="Genetics">
        <title>The draft genome and transcriptome of Panagrellus redivivus are shaped by the harsh demands of a free-living lifestyle.</title>
        <authorList>
            <person name="Srinivasan J."/>
            <person name="Dillman A.R."/>
            <person name="Macchietto M.G."/>
            <person name="Heikkinen L."/>
            <person name="Lakso M."/>
            <person name="Fracchia K.M."/>
            <person name="Antoshechkin I."/>
            <person name="Mortazavi A."/>
            <person name="Wong G."/>
            <person name="Sternberg P.W."/>
        </authorList>
    </citation>
    <scope>NUCLEOTIDE SEQUENCE [LARGE SCALE GENOMIC DNA]</scope>
    <source>
        <strain evidence="9">MT8872</strain>
    </source>
</reference>